<keyword evidence="2" id="KW-0472">Membrane</keyword>
<reference evidence="3 4" key="1">
    <citation type="submission" date="2020-10" db="EMBL/GenBank/DDBJ databases">
        <title>Identification of Nocardia species via Next-generation sequencing and recognition of intraspecies genetic diversity.</title>
        <authorList>
            <person name="Li P."/>
            <person name="Li P."/>
            <person name="Lu B."/>
        </authorList>
    </citation>
    <scope>NUCLEOTIDE SEQUENCE [LARGE SCALE GENOMIC DNA]</scope>
    <source>
        <strain evidence="3 4">BJ06-0143</strain>
    </source>
</reference>
<comment type="caution">
    <text evidence="3">The sequence shown here is derived from an EMBL/GenBank/DDBJ whole genome shotgun (WGS) entry which is preliminary data.</text>
</comment>
<evidence type="ECO:0000313" key="3">
    <source>
        <dbReference type="EMBL" id="MBF6355780.1"/>
    </source>
</evidence>
<feature type="transmembrane region" description="Helical" evidence="2">
    <location>
        <begin position="123"/>
        <end position="141"/>
    </location>
</feature>
<dbReference type="InterPro" id="IPR012666">
    <property type="entry name" value="CbtA_put"/>
</dbReference>
<dbReference type="Proteomes" id="UP000707731">
    <property type="component" value="Unassembled WGS sequence"/>
</dbReference>
<proteinExistence type="predicted"/>
<keyword evidence="2" id="KW-0812">Transmembrane</keyword>
<dbReference type="EMBL" id="JADLQN010000002">
    <property type="protein sequence ID" value="MBF6355780.1"/>
    <property type="molecule type" value="Genomic_DNA"/>
</dbReference>
<dbReference type="Pfam" id="PF09490">
    <property type="entry name" value="CbtA"/>
    <property type="match status" value="1"/>
</dbReference>
<feature type="transmembrane region" description="Helical" evidence="2">
    <location>
        <begin position="161"/>
        <end position="181"/>
    </location>
</feature>
<evidence type="ECO:0000256" key="2">
    <source>
        <dbReference type="SAM" id="Phobius"/>
    </source>
</evidence>
<feature type="transmembrane region" description="Helical" evidence="2">
    <location>
        <begin position="91"/>
        <end position="111"/>
    </location>
</feature>
<organism evidence="3 4">
    <name type="scientific">Nocardia higoensis</name>
    <dbReference type="NCBI Taxonomy" id="228599"/>
    <lineage>
        <taxon>Bacteria</taxon>
        <taxon>Bacillati</taxon>
        <taxon>Actinomycetota</taxon>
        <taxon>Actinomycetes</taxon>
        <taxon>Mycobacteriales</taxon>
        <taxon>Nocardiaceae</taxon>
        <taxon>Nocardia</taxon>
    </lineage>
</organism>
<sequence>MPLTGSLKTLLLRGLLAGVIAGLLAATVGHFVGGPHVDAAIALEEAMAASETAADGHSHGAEAGHSHGDDAAHSHGDDAVVSRTGQKFGQFLALGLYGLALGAIFGAVAHYARRFTSLSGPALGMLLGVSGWAAIAAVPFFKYPANPPAVGDPDTIDDRTLLWVAVVLLGIAAVGAGLYAFRVLAGQLSTVRLIGGVLAFVAVTTVGYVLLPGVDEVSADFPPSLLWQFRVSSLAVSATLWAALGLGFAALTEFSDRTRTAERERVAAG</sequence>
<gene>
    <name evidence="3" type="ORF">IU449_14695</name>
</gene>
<feature type="region of interest" description="Disordered" evidence="1">
    <location>
        <begin position="53"/>
        <end position="77"/>
    </location>
</feature>
<keyword evidence="2" id="KW-1133">Transmembrane helix</keyword>
<feature type="compositionally biased region" description="Basic and acidic residues" evidence="1">
    <location>
        <begin position="54"/>
        <end position="77"/>
    </location>
</feature>
<evidence type="ECO:0000256" key="1">
    <source>
        <dbReference type="SAM" id="MobiDB-lite"/>
    </source>
</evidence>
<feature type="transmembrane region" description="Helical" evidence="2">
    <location>
        <begin position="193"/>
        <end position="211"/>
    </location>
</feature>
<name>A0ABS0DBD2_9NOCA</name>
<feature type="transmembrane region" description="Helical" evidence="2">
    <location>
        <begin position="231"/>
        <end position="251"/>
    </location>
</feature>
<dbReference type="RefSeq" id="WP_195002678.1">
    <property type="nucleotide sequence ID" value="NZ_JADLQN010000002.1"/>
</dbReference>
<evidence type="ECO:0000313" key="4">
    <source>
        <dbReference type="Proteomes" id="UP000707731"/>
    </source>
</evidence>
<keyword evidence="4" id="KW-1185">Reference proteome</keyword>
<accession>A0ABS0DBD2</accession>
<protein>
    <submittedName>
        <fullName evidence="3">CbtA family protein</fullName>
    </submittedName>
</protein>